<protein>
    <submittedName>
        <fullName evidence="8">Uncharacterized MFS-type transporter</fullName>
    </submittedName>
</protein>
<dbReference type="EMBL" id="UOEG01000190">
    <property type="protein sequence ID" value="VAV99222.1"/>
    <property type="molecule type" value="Genomic_DNA"/>
</dbReference>
<accession>A0A3B0S5S0</accession>
<feature type="transmembrane region" description="Helical" evidence="6">
    <location>
        <begin position="282"/>
        <end position="300"/>
    </location>
</feature>
<dbReference type="InterPro" id="IPR020846">
    <property type="entry name" value="MFS_dom"/>
</dbReference>
<dbReference type="Pfam" id="PF07690">
    <property type="entry name" value="MFS_1"/>
    <property type="match status" value="1"/>
</dbReference>
<proteinExistence type="predicted"/>
<feature type="transmembrane region" description="Helical" evidence="6">
    <location>
        <begin position="251"/>
        <end position="270"/>
    </location>
</feature>
<dbReference type="PROSITE" id="PS00216">
    <property type="entry name" value="SUGAR_TRANSPORT_1"/>
    <property type="match status" value="1"/>
</dbReference>
<dbReference type="InterPro" id="IPR036259">
    <property type="entry name" value="MFS_trans_sf"/>
</dbReference>
<evidence type="ECO:0000259" key="7">
    <source>
        <dbReference type="PROSITE" id="PS50850"/>
    </source>
</evidence>
<gene>
    <name evidence="8" type="ORF">MNBD_ALPHA07-1273</name>
</gene>
<keyword evidence="4 6" id="KW-1133">Transmembrane helix</keyword>
<dbReference type="GO" id="GO:0022857">
    <property type="term" value="F:transmembrane transporter activity"/>
    <property type="evidence" value="ECO:0007669"/>
    <property type="project" value="InterPro"/>
</dbReference>
<dbReference type="SUPFAM" id="SSF103473">
    <property type="entry name" value="MFS general substrate transporter"/>
    <property type="match status" value="1"/>
</dbReference>
<feature type="transmembrane region" description="Helical" evidence="6">
    <location>
        <begin position="7"/>
        <end position="28"/>
    </location>
</feature>
<feature type="transmembrane region" description="Helical" evidence="6">
    <location>
        <begin position="306"/>
        <end position="327"/>
    </location>
</feature>
<dbReference type="AlphaFoldDB" id="A0A3B0S5S0"/>
<dbReference type="PROSITE" id="PS50850">
    <property type="entry name" value="MFS"/>
    <property type="match status" value="1"/>
</dbReference>
<feature type="transmembrane region" description="Helical" evidence="6">
    <location>
        <begin position="135"/>
        <end position="157"/>
    </location>
</feature>
<dbReference type="InterPro" id="IPR011701">
    <property type="entry name" value="MFS"/>
</dbReference>
<dbReference type="InterPro" id="IPR005829">
    <property type="entry name" value="Sugar_transporter_CS"/>
</dbReference>
<feature type="domain" description="Major facilitator superfamily (MFS) profile" evidence="7">
    <location>
        <begin position="6"/>
        <end position="401"/>
    </location>
</feature>
<feature type="transmembrane region" description="Helical" evidence="6">
    <location>
        <begin position="77"/>
        <end position="100"/>
    </location>
</feature>
<name>A0A3B0S5S0_9ZZZZ</name>
<evidence type="ECO:0000256" key="3">
    <source>
        <dbReference type="ARBA" id="ARBA00022692"/>
    </source>
</evidence>
<evidence type="ECO:0000256" key="4">
    <source>
        <dbReference type="ARBA" id="ARBA00022989"/>
    </source>
</evidence>
<dbReference type="CDD" id="cd17388">
    <property type="entry name" value="MFS_TetA"/>
    <property type="match status" value="1"/>
</dbReference>
<keyword evidence="5 6" id="KW-0472">Membrane</keyword>
<feature type="transmembrane region" description="Helical" evidence="6">
    <location>
        <begin position="339"/>
        <end position="358"/>
    </location>
</feature>
<dbReference type="Gene3D" id="1.20.1250.20">
    <property type="entry name" value="MFS general substrate transporter like domains"/>
    <property type="match status" value="1"/>
</dbReference>
<evidence type="ECO:0000256" key="6">
    <source>
        <dbReference type="SAM" id="Phobius"/>
    </source>
</evidence>
<evidence type="ECO:0000313" key="8">
    <source>
        <dbReference type="EMBL" id="VAV99222.1"/>
    </source>
</evidence>
<feature type="transmembrane region" description="Helical" evidence="6">
    <location>
        <begin position="370"/>
        <end position="394"/>
    </location>
</feature>
<evidence type="ECO:0000256" key="2">
    <source>
        <dbReference type="ARBA" id="ARBA00022448"/>
    </source>
</evidence>
<feature type="transmembrane region" description="Helical" evidence="6">
    <location>
        <begin position="43"/>
        <end position="65"/>
    </location>
</feature>
<dbReference type="PANTHER" id="PTHR23504">
    <property type="entry name" value="MAJOR FACILITATOR SUPERFAMILY DOMAIN-CONTAINING PROTEIN 10"/>
    <property type="match status" value="1"/>
</dbReference>
<dbReference type="GO" id="GO:0016020">
    <property type="term" value="C:membrane"/>
    <property type="evidence" value="ECO:0007669"/>
    <property type="project" value="UniProtKB-SubCell"/>
</dbReference>
<feature type="transmembrane region" description="Helical" evidence="6">
    <location>
        <begin position="218"/>
        <end position="239"/>
    </location>
</feature>
<dbReference type="PANTHER" id="PTHR23504:SF15">
    <property type="entry name" value="MAJOR FACILITATOR SUPERFAMILY (MFS) PROFILE DOMAIN-CONTAINING PROTEIN"/>
    <property type="match status" value="1"/>
</dbReference>
<evidence type="ECO:0000256" key="1">
    <source>
        <dbReference type="ARBA" id="ARBA00004141"/>
    </source>
</evidence>
<keyword evidence="3 6" id="KW-0812">Transmembrane</keyword>
<feature type="transmembrane region" description="Helical" evidence="6">
    <location>
        <begin position="163"/>
        <end position="183"/>
    </location>
</feature>
<comment type="subcellular location">
    <subcellularLocation>
        <location evidence="1">Membrane</location>
        <topology evidence="1">Multi-pass membrane protein</topology>
    </subcellularLocation>
</comment>
<keyword evidence="2" id="KW-0813">Transport</keyword>
<reference evidence="8" key="1">
    <citation type="submission" date="2018-06" db="EMBL/GenBank/DDBJ databases">
        <authorList>
            <person name="Zhirakovskaya E."/>
        </authorList>
    </citation>
    <scope>NUCLEOTIDE SEQUENCE</scope>
</reference>
<sequence length="405" mass="42745">MSSRLPVIFILMTVVIDAMGIGLIMPVMPNLLLEIRAGSLANAALWGGGMSAAFAVMQFLFSPIIGNLSDRFGRRPVLLMSLAVMTVDYLVMAVAGSIWVLLAGRIIGGITAATQSTAAAYMADISPPEKRGAGFGMVSAAFGLGFVLGPLIGGLLGDLGTRAPFYAAAMLAFSNLIFGWFILPETVTDAIRRPFNWRRANPLGVFRSFAALPGQGRLLMVLFLYHLAFNAYPAIWSYFTKARFGWDPRMIGVSLAVFGISMALVQGGLIRVALARWGEVRTIVAGFGFALISFLVLAFLTNGMVALALTPVSALAAMAIPALQSLMSRQTPDDAQGELQGIFTSVGALSLVLSPLLMTNVFATFTAPDAVVFLPGAPFLASALLAVAGLVLFLSRKTGVASIQP</sequence>
<evidence type="ECO:0000256" key="5">
    <source>
        <dbReference type="ARBA" id="ARBA00023136"/>
    </source>
</evidence>
<dbReference type="PRINTS" id="PR01035">
    <property type="entry name" value="TCRTETA"/>
</dbReference>
<organism evidence="8">
    <name type="scientific">hydrothermal vent metagenome</name>
    <dbReference type="NCBI Taxonomy" id="652676"/>
    <lineage>
        <taxon>unclassified sequences</taxon>
        <taxon>metagenomes</taxon>
        <taxon>ecological metagenomes</taxon>
    </lineage>
</organism>
<dbReference type="InterPro" id="IPR001958">
    <property type="entry name" value="Tet-R_TetA/multi-R_MdtG-like"/>
</dbReference>